<dbReference type="GO" id="GO:0004074">
    <property type="term" value="F:biliverdin reductase [NAD(P)H] activity"/>
    <property type="evidence" value="ECO:0007669"/>
    <property type="project" value="TreeGrafter"/>
</dbReference>
<name>A0A383RG87_PAEAL</name>
<dbReference type="AlphaFoldDB" id="A0A383RG87"/>
<dbReference type="InterPro" id="IPR036291">
    <property type="entry name" value="NAD(P)-bd_dom_sf"/>
</dbReference>
<reference evidence="3" key="1">
    <citation type="submission" date="2018-08" db="EMBL/GenBank/DDBJ databases">
        <authorList>
            <person name="Chevrot R."/>
        </authorList>
    </citation>
    <scope>NUCLEOTIDE SEQUENCE [LARGE SCALE GENOMIC DNA]</scope>
</reference>
<dbReference type="Proteomes" id="UP000304148">
    <property type="component" value="Chromosome"/>
</dbReference>
<dbReference type="GO" id="GO:0042602">
    <property type="term" value="F:riboflavin reductase (NADPH) activity"/>
    <property type="evidence" value="ECO:0007669"/>
    <property type="project" value="TreeGrafter"/>
</dbReference>
<dbReference type="EMBL" id="LS992241">
    <property type="protein sequence ID" value="SYX86115.1"/>
    <property type="molecule type" value="Genomic_DNA"/>
</dbReference>
<gene>
    <name evidence="2" type="ORF">PBLR_14537</name>
</gene>
<dbReference type="Gene3D" id="3.40.50.720">
    <property type="entry name" value="NAD(P)-binding Rossmann-like Domain"/>
    <property type="match status" value="1"/>
</dbReference>
<organism evidence="2 3">
    <name type="scientific">Paenibacillus alvei</name>
    <name type="common">Bacillus alvei</name>
    <dbReference type="NCBI Taxonomy" id="44250"/>
    <lineage>
        <taxon>Bacteria</taxon>
        <taxon>Bacillati</taxon>
        <taxon>Bacillota</taxon>
        <taxon>Bacilli</taxon>
        <taxon>Bacillales</taxon>
        <taxon>Paenibacillaceae</taxon>
        <taxon>Paenibacillus</taxon>
    </lineage>
</organism>
<dbReference type="PANTHER" id="PTHR43355">
    <property type="entry name" value="FLAVIN REDUCTASE (NADPH)"/>
    <property type="match status" value="1"/>
</dbReference>
<proteinExistence type="predicted"/>
<evidence type="ECO:0000313" key="2">
    <source>
        <dbReference type="EMBL" id="SYX86115.1"/>
    </source>
</evidence>
<dbReference type="InterPro" id="IPR051606">
    <property type="entry name" value="Polyketide_Oxido-like"/>
</dbReference>
<feature type="domain" description="NAD(P)-binding" evidence="1">
    <location>
        <begin position="10"/>
        <end position="198"/>
    </location>
</feature>
<dbReference type="InterPro" id="IPR016040">
    <property type="entry name" value="NAD(P)-bd_dom"/>
</dbReference>
<protein>
    <submittedName>
        <fullName evidence="2">Putative NADH-flavin reductase</fullName>
    </submittedName>
</protein>
<evidence type="ECO:0000313" key="3">
    <source>
        <dbReference type="Proteomes" id="UP000304148"/>
    </source>
</evidence>
<accession>A0A383RG87</accession>
<dbReference type="Pfam" id="PF13460">
    <property type="entry name" value="NAD_binding_10"/>
    <property type="match status" value="1"/>
</dbReference>
<evidence type="ECO:0000259" key="1">
    <source>
        <dbReference type="Pfam" id="PF13460"/>
    </source>
</evidence>
<dbReference type="RefSeq" id="WP_138188131.1">
    <property type="nucleotide sequence ID" value="NZ_LS992241.1"/>
</dbReference>
<sequence length="210" mass="23629">MSRQTIAIVGGTGTVGKHVAATAIEQGYSVRILARRPERVQLKSPHAIIIEGNVSDETAIRSLLAGSNAVVNAFGQPMRDKPIYSEVTLRLLKTMKEAGIRRYIGVAGGSLDIEGDRKSWMNRMGARLFRLLYGDFIRDRQRELSVLRESDVDWTLVRLSFVHERDVMKSVKVDQYDMPGTRISNTHIARFLVDQVQDAAFLRKTPFISQ</sequence>
<dbReference type="PANTHER" id="PTHR43355:SF2">
    <property type="entry name" value="FLAVIN REDUCTASE (NADPH)"/>
    <property type="match status" value="1"/>
</dbReference>
<dbReference type="SUPFAM" id="SSF51735">
    <property type="entry name" value="NAD(P)-binding Rossmann-fold domains"/>
    <property type="match status" value="1"/>
</dbReference>